<keyword evidence="2" id="KW-1185">Reference proteome</keyword>
<sequence>MSTQGVRDFDFFVGGWEVEHRRLVKPLTGSDDWDAFGGSTAEARIYHDGAISIDEITFPDRGFSGLSLRLQNAETGEWSIWWVNSQTGTLQPPVHGGWADGRCRLVGNDTHEGQPILATYEWSDITPTSAHWQQAFSTDGGETWETNWHMEFRRANQEPGDADTTHLTRRTGDFEFLQGSWTIRNRSLDQRGQWREYDSTMESRTHHAGQVSVDEYVFPDRKALAFRAYDVATMTWDIYWVDSRFGTLEPPVHGTFANGVGEFHGDDTLPDGTPIKVHFRWDAITADSAHWRQAISTDGGQTWQTNWEMELTRS</sequence>
<evidence type="ECO:0000313" key="2">
    <source>
        <dbReference type="Proteomes" id="UP001595699"/>
    </source>
</evidence>
<reference evidence="2" key="1">
    <citation type="journal article" date="2019" name="Int. J. Syst. Evol. Microbiol.">
        <title>The Global Catalogue of Microorganisms (GCM) 10K type strain sequencing project: providing services to taxonomists for standard genome sequencing and annotation.</title>
        <authorList>
            <consortium name="The Broad Institute Genomics Platform"/>
            <consortium name="The Broad Institute Genome Sequencing Center for Infectious Disease"/>
            <person name="Wu L."/>
            <person name="Ma J."/>
        </authorList>
    </citation>
    <scope>NUCLEOTIDE SEQUENCE [LARGE SCALE GENOMIC DNA]</scope>
    <source>
        <strain evidence="2">CGMCC 4.7241</strain>
    </source>
</reference>
<dbReference type="EMBL" id="JBHRZH010000009">
    <property type="protein sequence ID" value="MFC3761810.1"/>
    <property type="molecule type" value="Genomic_DNA"/>
</dbReference>
<evidence type="ECO:0008006" key="3">
    <source>
        <dbReference type="Google" id="ProtNLM"/>
    </source>
</evidence>
<dbReference type="Proteomes" id="UP001595699">
    <property type="component" value="Unassembled WGS sequence"/>
</dbReference>
<protein>
    <recommendedName>
        <fullName evidence="3">DUF1579 domain-containing protein</fullName>
    </recommendedName>
</protein>
<dbReference type="Pfam" id="PF02012">
    <property type="entry name" value="BNR"/>
    <property type="match status" value="2"/>
</dbReference>
<gene>
    <name evidence="1" type="ORF">ACFOUW_13275</name>
</gene>
<dbReference type="RefSeq" id="WP_205122829.1">
    <property type="nucleotide sequence ID" value="NZ_JAFBCM010000001.1"/>
</dbReference>
<dbReference type="InterPro" id="IPR036278">
    <property type="entry name" value="Sialidase_sf"/>
</dbReference>
<accession>A0ABV7Y920</accession>
<proteinExistence type="predicted"/>
<comment type="caution">
    <text evidence="1">The sequence shown here is derived from an EMBL/GenBank/DDBJ whole genome shotgun (WGS) entry which is preliminary data.</text>
</comment>
<name>A0ABV7Y920_9ACTN</name>
<dbReference type="InterPro" id="IPR002860">
    <property type="entry name" value="BNR_rpt"/>
</dbReference>
<dbReference type="SUPFAM" id="SSF50939">
    <property type="entry name" value="Sialidases"/>
    <property type="match status" value="1"/>
</dbReference>
<organism evidence="1 2">
    <name type="scientific">Tenggerimyces flavus</name>
    <dbReference type="NCBI Taxonomy" id="1708749"/>
    <lineage>
        <taxon>Bacteria</taxon>
        <taxon>Bacillati</taxon>
        <taxon>Actinomycetota</taxon>
        <taxon>Actinomycetes</taxon>
        <taxon>Propionibacteriales</taxon>
        <taxon>Nocardioidaceae</taxon>
        <taxon>Tenggerimyces</taxon>
    </lineage>
</organism>
<evidence type="ECO:0000313" key="1">
    <source>
        <dbReference type="EMBL" id="MFC3761810.1"/>
    </source>
</evidence>